<dbReference type="RefSeq" id="WP_278058524.1">
    <property type="nucleotide sequence ID" value="NZ_CP121247.1"/>
</dbReference>
<evidence type="ECO:0008006" key="4">
    <source>
        <dbReference type="Google" id="ProtNLM"/>
    </source>
</evidence>
<feature type="transmembrane region" description="Helical" evidence="1">
    <location>
        <begin position="167"/>
        <end position="188"/>
    </location>
</feature>
<keyword evidence="3" id="KW-1185">Reference proteome</keyword>
<name>A0ABT9NBT6_9ACTO</name>
<evidence type="ECO:0000313" key="2">
    <source>
        <dbReference type="EMBL" id="MDP9800958.1"/>
    </source>
</evidence>
<proteinExistence type="predicted"/>
<accession>A0ABT9NBT6</accession>
<dbReference type="Proteomes" id="UP001235966">
    <property type="component" value="Unassembled WGS sequence"/>
</dbReference>
<sequence>MKLIRLHTKKWLLWIVALIVGFVLAVLLMWSLDDYSPDSIPWITQESPAPSLLFFGSTRLIIIGGYMGAIWAGQYTYMTRAHFAAGATRKESFRCVVTIAALTLAIVTAAVGALWAAAAHFDHLRLDGVSPSTLAFNVALVAFLWLVGITLGYAFLRWGWLRTTAGLVVATLATTLAIAVMILVRYLATGEAMWDISATFTAAGLTGPGPWTLVLLAGSASAVAASWAIVRRMPVRWP</sequence>
<organism evidence="2 3">
    <name type="scientific">Arcanobacterium wilhelmae</name>
    <dbReference type="NCBI Taxonomy" id="1803177"/>
    <lineage>
        <taxon>Bacteria</taxon>
        <taxon>Bacillati</taxon>
        <taxon>Actinomycetota</taxon>
        <taxon>Actinomycetes</taxon>
        <taxon>Actinomycetales</taxon>
        <taxon>Actinomycetaceae</taxon>
        <taxon>Arcanobacterium</taxon>
    </lineage>
</organism>
<keyword evidence="1" id="KW-0472">Membrane</keyword>
<feature type="transmembrane region" description="Helical" evidence="1">
    <location>
        <begin position="93"/>
        <end position="115"/>
    </location>
</feature>
<protein>
    <recommendedName>
        <fullName evidence="4">ABC transporter permease</fullName>
    </recommendedName>
</protein>
<dbReference type="EMBL" id="JAUSQW010000001">
    <property type="protein sequence ID" value="MDP9800958.1"/>
    <property type="molecule type" value="Genomic_DNA"/>
</dbReference>
<feature type="transmembrane region" description="Helical" evidence="1">
    <location>
        <begin position="52"/>
        <end position="72"/>
    </location>
</feature>
<gene>
    <name evidence="2" type="ORF">J2S49_001034</name>
</gene>
<feature type="transmembrane region" description="Helical" evidence="1">
    <location>
        <begin position="135"/>
        <end position="155"/>
    </location>
</feature>
<comment type="caution">
    <text evidence="2">The sequence shown here is derived from an EMBL/GenBank/DDBJ whole genome shotgun (WGS) entry which is preliminary data.</text>
</comment>
<evidence type="ECO:0000313" key="3">
    <source>
        <dbReference type="Proteomes" id="UP001235966"/>
    </source>
</evidence>
<feature type="transmembrane region" description="Helical" evidence="1">
    <location>
        <begin position="208"/>
        <end position="230"/>
    </location>
</feature>
<feature type="transmembrane region" description="Helical" evidence="1">
    <location>
        <begin position="12"/>
        <end position="32"/>
    </location>
</feature>
<evidence type="ECO:0000256" key="1">
    <source>
        <dbReference type="SAM" id="Phobius"/>
    </source>
</evidence>
<keyword evidence="1" id="KW-0812">Transmembrane</keyword>
<reference evidence="2 3" key="1">
    <citation type="submission" date="2023-07" db="EMBL/GenBank/DDBJ databases">
        <title>Sequencing the genomes of 1000 actinobacteria strains.</title>
        <authorList>
            <person name="Klenk H.-P."/>
        </authorList>
    </citation>
    <scope>NUCLEOTIDE SEQUENCE [LARGE SCALE GENOMIC DNA]</scope>
    <source>
        <strain evidence="2 3">DSM 102162</strain>
    </source>
</reference>
<keyword evidence="1" id="KW-1133">Transmembrane helix</keyword>